<reference evidence="1 2" key="1">
    <citation type="journal article" date="2016" name="Nat. Commun.">
        <title>Ectomycorrhizal ecology is imprinted in the genome of the dominant symbiotic fungus Cenococcum geophilum.</title>
        <authorList>
            <consortium name="DOE Joint Genome Institute"/>
            <person name="Peter M."/>
            <person name="Kohler A."/>
            <person name="Ohm R.A."/>
            <person name="Kuo A."/>
            <person name="Krutzmann J."/>
            <person name="Morin E."/>
            <person name="Arend M."/>
            <person name="Barry K.W."/>
            <person name="Binder M."/>
            <person name="Choi C."/>
            <person name="Clum A."/>
            <person name="Copeland A."/>
            <person name="Grisel N."/>
            <person name="Haridas S."/>
            <person name="Kipfer T."/>
            <person name="LaButti K."/>
            <person name="Lindquist E."/>
            <person name="Lipzen A."/>
            <person name="Maire R."/>
            <person name="Meier B."/>
            <person name="Mihaltcheva S."/>
            <person name="Molinier V."/>
            <person name="Murat C."/>
            <person name="Poggeler S."/>
            <person name="Quandt C.A."/>
            <person name="Sperisen C."/>
            <person name="Tritt A."/>
            <person name="Tisserant E."/>
            <person name="Crous P.W."/>
            <person name="Henrissat B."/>
            <person name="Nehls U."/>
            <person name="Egli S."/>
            <person name="Spatafora J.W."/>
            <person name="Grigoriev I.V."/>
            <person name="Martin F.M."/>
        </authorList>
    </citation>
    <scope>NUCLEOTIDE SEQUENCE [LARGE SCALE GENOMIC DNA]</scope>
    <source>
        <strain evidence="1 2">CBS 207.34</strain>
    </source>
</reference>
<dbReference type="Proteomes" id="UP000250140">
    <property type="component" value="Unassembled WGS sequence"/>
</dbReference>
<accession>A0A8E2ERJ5</accession>
<sequence>MTNNTYDWEITNCIEPVQVEGGDVLISLSPNTSDQLVLESSLLKQIPWFNAHLSSRWSDTVTATGKHPRTGEQITVWRYGLRRHEEDNYYTLANSTVNVPRPEELLESGRLSQKATNQQDEYYSRYCSCDPSNGLNDPIATHFHLLKYATGFAPRPANPLFLLDISYSPNECCLPGLYHDATRDHKLLFALLYDLRIQFGRVNTGDASTALANVIAYAEFYTCFPELSSRVATALCGLRDIWGIVCLFPHFYLTLSVKLRITSMYNEALRHIVSSWDLKEVANAIGEAFGDPTKYKLLILEKRVQLDQNLSQLTTWLNCRGSTYTFHFASKPDATIPGVWRIPSALIYADPSLCDYSDDYIQYIARRIYTEWLSCQLGSNPLVGPAIRRPNDSDPLCVLRRVCLDLIKAEKAKDTRIFGHKLCREQRDLGPDISDVLFEPEPRLYKMPRFFEKPMNDAADSKPTPAEKLELELLAILEDRKHHNFGWLFDDLEIHEWETPWYNEGPWNEVSWPDETDWKAASREWLRVVGIDLLLTKEDEMDDELSQLVHAPSTANGENIYNVLGGDCTI</sequence>
<dbReference type="AlphaFoldDB" id="A0A8E2ERJ5"/>
<gene>
    <name evidence="1" type="ORF">AOQ84DRAFT_368287</name>
</gene>
<keyword evidence="2" id="KW-1185">Reference proteome</keyword>
<evidence type="ECO:0000313" key="2">
    <source>
        <dbReference type="Proteomes" id="UP000250140"/>
    </source>
</evidence>
<protein>
    <submittedName>
        <fullName evidence="1">Uncharacterized protein</fullName>
    </submittedName>
</protein>
<name>A0A8E2ERJ5_9PEZI</name>
<proteinExistence type="predicted"/>
<dbReference type="OrthoDB" id="3867578at2759"/>
<dbReference type="EMBL" id="KV750716">
    <property type="protein sequence ID" value="OCL03519.1"/>
    <property type="molecule type" value="Genomic_DNA"/>
</dbReference>
<organism evidence="1 2">
    <name type="scientific">Glonium stellatum</name>
    <dbReference type="NCBI Taxonomy" id="574774"/>
    <lineage>
        <taxon>Eukaryota</taxon>
        <taxon>Fungi</taxon>
        <taxon>Dikarya</taxon>
        <taxon>Ascomycota</taxon>
        <taxon>Pezizomycotina</taxon>
        <taxon>Dothideomycetes</taxon>
        <taxon>Pleosporomycetidae</taxon>
        <taxon>Gloniales</taxon>
        <taxon>Gloniaceae</taxon>
        <taxon>Glonium</taxon>
    </lineage>
</organism>
<evidence type="ECO:0000313" key="1">
    <source>
        <dbReference type="EMBL" id="OCL03519.1"/>
    </source>
</evidence>